<evidence type="ECO:0000256" key="2">
    <source>
        <dbReference type="SAM" id="Phobius"/>
    </source>
</evidence>
<proteinExistence type="predicted"/>
<feature type="transmembrane region" description="Helical" evidence="2">
    <location>
        <begin position="158"/>
        <end position="183"/>
    </location>
</feature>
<protein>
    <submittedName>
        <fullName evidence="3">Uncharacterized protein</fullName>
    </submittedName>
</protein>
<dbReference type="AlphaFoldDB" id="A0A6A4IGT6"/>
<feature type="region of interest" description="Disordered" evidence="1">
    <location>
        <begin position="1"/>
        <end position="38"/>
    </location>
</feature>
<gene>
    <name evidence="3" type="ORF">BT96DRAFT_986082</name>
</gene>
<evidence type="ECO:0000313" key="3">
    <source>
        <dbReference type="EMBL" id="KAE9407835.1"/>
    </source>
</evidence>
<feature type="compositionally biased region" description="Polar residues" evidence="1">
    <location>
        <begin position="16"/>
        <end position="38"/>
    </location>
</feature>
<keyword evidence="2" id="KW-1133">Transmembrane helix</keyword>
<feature type="transmembrane region" description="Helical" evidence="2">
    <location>
        <begin position="129"/>
        <end position="152"/>
    </location>
</feature>
<reference evidence="3" key="1">
    <citation type="journal article" date="2019" name="Environ. Microbiol.">
        <title>Fungal ecological strategies reflected in gene transcription - a case study of two litter decomposers.</title>
        <authorList>
            <person name="Barbi F."/>
            <person name="Kohler A."/>
            <person name="Barry K."/>
            <person name="Baskaran P."/>
            <person name="Daum C."/>
            <person name="Fauchery L."/>
            <person name="Ihrmark K."/>
            <person name="Kuo A."/>
            <person name="LaButti K."/>
            <person name="Lipzen A."/>
            <person name="Morin E."/>
            <person name="Grigoriev I.V."/>
            <person name="Henrissat B."/>
            <person name="Lindahl B."/>
            <person name="Martin F."/>
        </authorList>
    </citation>
    <scope>NUCLEOTIDE SEQUENCE</scope>
    <source>
        <strain evidence="3">JB14</strain>
    </source>
</reference>
<name>A0A6A4IGT6_9AGAR</name>
<dbReference type="EMBL" id="ML769393">
    <property type="protein sequence ID" value="KAE9407835.1"/>
    <property type="molecule type" value="Genomic_DNA"/>
</dbReference>
<feature type="transmembrane region" description="Helical" evidence="2">
    <location>
        <begin position="96"/>
        <end position="117"/>
    </location>
</feature>
<feature type="transmembrane region" description="Helical" evidence="2">
    <location>
        <begin position="53"/>
        <end position="76"/>
    </location>
</feature>
<evidence type="ECO:0000313" key="4">
    <source>
        <dbReference type="Proteomes" id="UP000799118"/>
    </source>
</evidence>
<organism evidence="3 4">
    <name type="scientific">Gymnopus androsaceus JB14</name>
    <dbReference type="NCBI Taxonomy" id="1447944"/>
    <lineage>
        <taxon>Eukaryota</taxon>
        <taxon>Fungi</taxon>
        <taxon>Dikarya</taxon>
        <taxon>Basidiomycota</taxon>
        <taxon>Agaricomycotina</taxon>
        <taxon>Agaricomycetes</taxon>
        <taxon>Agaricomycetidae</taxon>
        <taxon>Agaricales</taxon>
        <taxon>Marasmiineae</taxon>
        <taxon>Omphalotaceae</taxon>
        <taxon>Gymnopus</taxon>
    </lineage>
</organism>
<keyword evidence="4" id="KW-1185">Reference proteome</keyword>
<keyword evidence="2" id="KW-0812">Transmembrane</keyword>
<keyword evidence="2" id="KW-0472">Membrane</keyword>
<dbReference type="Proteomes" id="UP000799118">
    <property type="component" value="Unassembled WGS sequence"/>
</dbReference>
<sequence>MSTKNYTPLPSYEEAATNSDIEQQAESSLNHQNESDSSTISLCNKGGEPFKTIFYIVVAAGWQSLLLFALGSTLPWEDGIPIPPAELEGLSLRARLAITGAISGTVILLLLRIVGLARRPMVKFKEENVVIFQYLLGCILLNPIVGAVFLGVGFGTALGLSILGCICGSIVVLIVGAFLTWVINPDEFSSKFAPTAAVPFVMRAMFANYKQT</sequence>
<accession>A0A6A4IGT6</accession>
<evidence type="ECO:0000256" key="1">
    <source>
        <dbReference type="SAM" id="MobiDB-lite"/>
    </source>
</evidence>